<keyword evidence="2" id="KW-0479">Metal-binding</keyword>
<evidence type="ECO:0000256" key="5">
    <source>
        <dbReference type="ARBA" id="ARBA00023125"/>
    </source>
</evidence>
<dbReference type="InterPro" id="IPR009057">
    <property type="entry name" value="Homeodomain-like_sf"/>
</dbReference>
<keyword evidence="6" id="KW-0371">Homeobox</keyword>
<keyword evidence="4" id="KW-0805">Transcription regulation</keyword>
<dbReference type="PANTHER" id="PTHR31948:SF140">
    <property type="entry name" value="ZINC-FINGER HOMEODOMAIN PROTEIN 2"/>
    <property type="match status" value="1"/>
</dbReference>
<keyword evidence="3" id="KW-0862">Zinc</keyword>
<accession>A0ABD3GFD6</accession>
<dbReference type="NCBIfam" id="TIGR01565">
    <property type="entry name" value="homeo_ZF_HD"/>
    <property type="match status" value="1"/>
</dbReference>
<evidence type="ECO:0000256" key="6">
    <source>
        <dbReference type="ARBA" id="ARBA00023155"/>
    </source>
</evidence>
<keyword evidence="12" id="KW-1185">Reference proteome</keyword>
<evidence type="ECO:0000256" key="4">
    <source>
        <dbReference type="ARBA" id="ARBA00023015"/>
    </source>
</evidence>
<feature type="domain" description="ZF-HD dimerization-type" evidence="10">
    <location>
        <begin position="55"/>
        <end position="104"/>
    </location>
</feature>
<comment type="caution">
    <text evidence="11">The sequence shown here is derived from an EMBL/GenBank/DDBJ whole genome shotgun (WGS) entry which is preliminary data.</text>
</comment>
<evidence type="ECO:0000256" key="7">
    <source>
        <dbReference type="ARBA" id="ARBA00023163"/>
    </source>
</evidence>
<evidence type="ECO:0000256" key="8">
    <source>
        <dbReference type="ARBA" id="ARBA00023242"/>
    </source>
</evidence>
<dbReference type="SUPFAM" id="SSF46689">
    <property type="entry name" value="Homeodomain-like"/>
    <property type="match status" value="1"/>
</dbReference>
<evidence type="ECO:0000256" key="2">
    <source>
        <dbReference type="ARBA" id="ARBA00022723"/>
    </source>
</evidence>
<organism evidence="11 12">
    <name type="scientific">Riccia sorocarpa</name>
    <dbReference type="NCBI Taxonomy" id="122646"/>
    <lineage>
        <taxon>Eukaryota</taxon>
        <taxon>Viridiplantae</taxon>
        <taxon>Streptophyta</taxon>
        <taxon>Embryophyta</taxon>
        <taxon>Marchantiophyta</taxon>
        <taxon>Marchantiopsida</taxon>
        <taxon>Marchantiidae</taxon>
        <taxon>Marchantiales</taxon>
        <taxon>Ricciaceae</taxon>
        <taxon>Riccia</taxon>
    </lineage>
</organism>
<feature type="compositionally biased region" description="Basic and acidic residues" evidence="9">
    <location>
        <begin position="106"/>
        <end position="121"/>
    </location>
</feature>
<dbReference type="GO" id="GO:0003677">
    <property type="term" value="F:DNA binding"/>
    <property type="evidence" value="ECO:0007669"/>
    <property type="project" value="UniProtKB-KW"/>
</dbReference>
<dbReference type="GO" id="GO:0046872">
    <property type="term" value="F:metal ion binding"/>
    <property type="evidence" value="ECO:0007669"/>
    <property type="project" value="UniProtKB-KW"/>
</dbReference>
<evidence type="ECO:0000256" key="9">
    <source>
        <dbReference type="SAM" id="MobiDB-lite"/>
    </source>
</evidence>
<keyword evidence="7" id="KW-0804">Transcription</keyword>
<reference evidence="11 12" key="1">
    <citation type="submission" date="2024-09" db="EMBL/GenBank/DDBJ databases">
        <title>Chromosome-scale assembly of Riccia sorocarpa.</title>
        <authorList>
            <person name="Paukszto L."/>
        </authorList>
    </citation>
    <scope>NUCLEOTIDE SEQUENCE [LARGE SCALE GENOMIC DNA]</scope>
    <source>
        <strain evidence="11">LP-2024</strain>
        <tissue evidence="11">Aerial parts of the thallus</tissue>
    </source>
</reference>
<dbReference type="PROSITE" id="PS51523">
    <property type="entry name" value="ZF_HD_DIMER"/>
    <property type="match status" value="1"/>
</dbReference>
<dbReference type="PANTHER" id="PTHR31948">
    <property type="entry name" value="ZINC-FINGER HOMEODOMAIN PROTEIN 2"/>
    <property type="match status" value="1"/>
</dbReference>
<name>A0ABD3GFD6_9MARC</name>
<feature type="region of interest" description="Disordered" evidence="9">
    <location>
        <begin position="106"/>
        <end position="139"/>
    </location>
</feature>
<evidence type="ECO:0000313" key="12">
    <source>
        <dbReference type="Proteomes" id="UP001633002"/>
    </source>
</evidence>
<evidence type="ECO:0000313" key="11">
    <source>
        <dbReference type="EMBL" id="KAL3677376.1"/>
    </source>
</evidence>
<keyword evidence="8" id="KW-0539">Nucleus</keyword>
<proteinExistence type="predicted"/>
<evidence type="ECO:0000256" key="1">
    <source>
        <dbReference type="ARBA" id="ARBA00004123"/>
    </source>
</evidence>
<dbReference type="EMBL" id="JBJQOH010000008">
    <property type="protein sequence ID" value="KAL3677376.1"/>
    <property type="molecule type" value="Genomic_DNA"/>
</dbReference>
<evidence type="ECO:0000259" key="10">
    <source>
        <dbReference type="PROSITE" id="PS51523"/>
    </source>
</evidence>
<dbReference type="Gene3D" id="1.10.10.60">
    <property type="entry name" value="Homeodomain-like"/>
    <property type="match status" value="1"/>
</dbReference>
<dbReference type="NCBIfam" id="TIGR01566">
    <property type="entry name" value="ZF_HD_prot_N"/>
    <property type="match status" value="1"/>
</dbReference>
<sequence>MDLGAHEGDLPMPMSGGYATHLESSKVKLLTSGNGTGMEDVRPLEVVKVKKIIKYRECLKNHAASIGGHAIDGCGEFMPSGEDGTLDALKCAACDCHRNFHRREVDGEPSCDCHHSRGGSKERKKGGTPGAMPQTPLALPANTVIARPPAPMIMALNTVPTDSDDQEGGGGGPAPAMKKRFRTKFSAEQKEKMCSFADKLGWKIQKHDEAAVQAFCADIGVKRHAPCCLGTVEYDYNFKPGTVKDAELAAPVDHLLGQPREVLYISGGISMARRRGVWKFLLLLTTQSKVRPVYTLFE</sequence>
<keyword evidence="5" id="KW-0238">DNA-binding</keyword>
<dbReference type="InterPro" id="IPR006455">
    <property type="entry name" value="Homeodomain_ZF_HD"/>
</dbReference>
<evidence type="ECO:0000256" key="3">
    <source>
        <dbReference type="ARBA" id="ARBA00022833"/>
    </source>
</evidence>
<dbReference type="AlphaFoldDB" id="A0ABD3GFD6"/>
<comment type="subcellular location">
    <subcellularLocation>
        <location evidence="1">Nucleus</location>
    </subcellularLocation>
</comment>
<dbReference type="Pfam" id="PF04770">
    <property type="entry name" value="ZF-HD_dimer"/>
    <property type="match status" value="1"/>
</dbReference>
<protein>
    <recommendedName>
        <fullName evidence="10">ZF-HD dimerization-type domain-containing protein</fullName>
    </recommendedName>
</protein>
<dbReference type="Proteomes" id="UP001633002">
    <property type="component" value="Unassembled WGS sequence"/>
</dbReference>
<gene>
    <name evidence="11" type="ORF">R1sor_027324</name>
</gene>
<dbReference type="InterPro" id="IPR006456">
    <property type="entry name" value="ZF_HD_homeobox_Cys/His_dimer"/>
</dbReference>
<dbReference type="GO" id="GO:0005634">
    <property type="term" value="C:nucleus"/>
    <property type="evidence" value="ECO:0007669"/>
    <property type="project" value="UniProtKB-SubCell"/>
</dbReference>